<keyword evidence="4" id="KW-1133">Transmembrane helix</keyword>
<evidence type="ECO:0000256" key="3">
    <source>
        <dbReference type="ARBA" id="ARBA00023163"/>
    </source>
</evidence>
<evidence type="ECO:0000256" key="2">
    <source>
        <dbReference type="ARBA" id="ARBA00023125"/>
    </source>
</evidence>
<gene>
    <name evidence="6" type="ORF">LEP1GSC179_2395</name>
</gene>
<dbReference type="Gene3D" id="1.10.10.60">
    <property type="entry name" value="Homeodomain-like"/>
    <property type="match status" value="1"/>
</dbReference>
<comment type="caution">
    <text evidence="6">The sequence shown here is derived from an EMBL/GenBank/DDBJ whole genome shotgun (WGS) entry which is preliminary data.</text>
</comment>
<feature type="transmembrane region" description="Helical" evidence="4">
    <location>
        <begin position="52"/>
        <end position="73"/>
    </location>
</feature>
<name>A0A0E2BFT2_9LEPT</name>
<dbReference type="SUPFAM" id="SSF46689">
    <property type="entry name" value="Homeodomain-like"/>
    <property type="match status" value="1"/>
</dbReference>
<dbReference type="InterPro" id="IPR018062">
    <property type="entry name" value="HTH_AraC-typ_CS"/>
</dbReference>
<dbReference type="GO" id="GO:0043565">
    <property type="term" value="F:sequence-specific DNA binding"/>
    <property type="evidence" value="ECO:0007669"/>
    <property type="project" value="InterPro"/>
</dbReference>
<keyword evidence="7" id="KW-1185">Reference proteome</keyword>
<keyword evidence="4" id="KW-0472">Membrane</keyword>
<dbReference type="PANTHER" id="PTHR43280:SF29">
    <property type="entry name" value="ARAC-FAMILY TRANSCRIPTIONAL REGULATOR"/>
    <property type="match status" value="1"/>
</dbReference>
<evidence type="ECO:0000259" key="5">
    <source>
        <dbReference type="PROSITE" id="PS01124"/>
    </source>
</evidence>
<evidence type="ECO:0000256" key="4">
    <source>
        <dbReference type="SAM" id="Phobius"/>
    </source>
</evidence>
<dbReference type="EMBL" id="AHON02000034">
    <property type="protein sequence ID" value="EKO34165.1"/>
    <property type="molecule type" value="Genomic_DNA"/>
</dbReference>
<dbReference type="Pfam" id="PF12833">
    <property type="entry name" value="HTH_18"/>
    <property type="match status" value="1"/>
</dbReference>
<dbReference type="SMART" id="SM00342">
    <property type="entry name" value="HTH_ARAC"/>
    <property type="match status" value="1"/>
</dbReference>
<evidence type="ECO:0000256" key="1">
    <source>
        <dbReference type="ARBA" id="ARBA00023015"/>
    </source>
</evidence>
<accession>A0A0E2BFT2</accession>
<feature type="transmembrane region" description="Helical" evidence="4">
    <location>
        <begin position="169"/>
        <end position="189"/>
    </location>
</feature>
<evidence type="ECO:0000313" key="7">
    <source>
        <dbReference type="Proteomes" id="UP000006329"/>
    </source>
</evidence>
<dbReference type="InterPro" id="IPR018060">
    <property type="entry name" value="HTH_AraC"/>
</dbReference>
<feature type="domain" description="HTH araC/xylS-type" evidence="5">
    <location>
        <begin position="225"/>
        <end position="328"/>
    </location>
</feature>
<organism evidence="6 7">
    <name type="scientific">Leptospira santarosai str. MOR084</name>
    <dbReference type="NCBI Taxonomy" id="1049984"/>
    <lineage>
        <taxon>Bacteria</taxon>
        <taxon>Pseudomonadati</taxon>
        <taxon>Spirochaetota</taxon>
        <taxon>Spirochaetia</taxon>
        <taxon>Leptospirales</taxon>
        <taxon>Leptospiraceae</taxon>
        <taxon>Leptospira</taxon>
    </lineage>
</organism>
<dbReference type="PANTHER" id="PTHR43280">
    <property type="entry name" value="ARAC-FAMILY TRANSCRIPTIONAL REGULATOR"/>
    <property type="match status" value="1"/>
</dbReference>
<keyword evidence="1" id="KW-0805">Transcription regulation</keyword>
<feature type="transmembrane region" description="Helical" evidence="4">
    <location>
        <begin position="109"/>
        <end position="132"/>
    </location>
</feature>
<protein>
    <submittedName>
        <fullName evidence="6">DNA-binding helix-turn-helix protein</fullName>
    </submittedName>
</protein>
<dbReference type="PROSITE" id="PS00041">
    <property type="entry name" value="HTH_ARAC_FAMILY_1"/>
    <property type="match status" value="1"/>
</dbReference>
<keyword evidence="3" id="KW-0804">Transcription</keyword>
<sequence length="337" mass="38903">MYEKIINKFNIQQKNLLPLESVFVVISFQYILKEFFGTQSLVVSNFDFNFRLKIVSIIFGLQLFPFLQIRPILKSILNLKSNLSIQSIFLFLVVTGYTLLIVSNDVFSFALYGSLFVFLVSLGISAETFFLVKNHKLPARFYAISVIPFFMGLIFFGNAFLVLTFDLNFYFFPFFSYTVIQLLASVLHFNSDKIHLRMNSFVSDPTIVPADKHLLKHVSLADIEKKLNCFIQEKKHTDFKSSHLPDFAKYLGISLHQASYYLNQYKGLRFTDFINQYRIEEALLILSDNSQPVNLKKTALACGFSSYTPFFSAFKKVTGITPTDFVNQKNLNISFRF</sequence>
<dbReference type="PROSITE" id="PS01124">
    <property type="entry name" value="HTH_ARAC_FAMILY_2"/>
    <property type="match status" value="1"/>
</dbReference>
<keyword evidence="2 6" id="KW-0238">DNA-binding</keyword>
<dbReference type="Proteomes" id="UP000006329">
    <property type="component" value="Unassembled WGS sequence"/>
</dbReference>
<feature type="transmembrane region" description="Helical" evidence="4">
    <location>
        <begin position="141"/>
        <end position="163"/>
    </location>
</feature>
<reference evidence="6" key="1">
    <citation type="submission" date="2012-10" db="EMBL/GenBank/DDBJ databases">
        <authorList>
            <person name="Harkins D.M."/>
            <person name="Durkin A.S."/>
            <person name="Brinkac L.M."/>
            <person name="Haft D.H."/>
            <person name="Selengut J.D."/>
            <person name="Sanka R."/>
            <person name="DePew J."/>
            <person name="Purushe J."/>
            <person name="Matthias M.A."/>
            <person name="Vinetz J.M."/>
            <person name="Sutton G.G."/>
            <person name="Nierman W.C."/>
            <person name="Fouts D.E."/>
        </authorList>
    </citation>
    <scope>NUCLEOTIDE SEQUENCE [LARGE SCALE GENOMIC DNA]</scope>
    <source>
        <strain evidence="6">MOR084</strain>
    </source>
</reference>
<dbReference type="AlphaFoldDB" id="A0A0E2BFT2"/>
<feature type="transmembrane region" description="Helical" evidence="4">
    <location>
        <begin position="85"/>
        <end position="103"/>
    </location>
</feature>
<keyword evidence="4" id="KW-0812">Transmembrane</keyword>
<dbReference type="InterPro" id="IPR009057">
    <property type="entry name" value="Homeodomain-like_sf"/>
</dbReference>
<proteinExistence type="predicted"/>
<dbReference type="RefSeq" id="WP_004484677.1">
    <property type="nucleotide sequence ID" value="NZ_AHON02000034.1"/>
</dbReference>
<evidence type="ECO:0000313" key="6">
    <source>
        <dbReference type="EMBL" id="EKO34165.1"/>
    </source>
</evidence>
<dbReference type="GO" id="GO:0003700">
    <property type="term" value="F:DNA-binding transcription factor activity"/>
    <property type="evidence" value="ECO:0007669"/>
    <property type="project" value="InterPro"/>
</dbReference>